<reference evidence="4 5" key="1">
    <citation type="submission" date="2020-02" db="EMBL/GenBank/DDBJ databases">
        <title>Genome sequence of the type strain CGMCC 1.15528 of Mesorhizobium zhangyense.</title>
        <authorList>
            <person name="Gao J."/>
            <person name="Sun J."/>
        </authorList>
    </citation>
    <scope>NUCLEOTIDE SEQUENCE [LARGE SCALE GENOMIC DNA]</scope>
    <source>
        <strain evidence="4 5">CGMCC 1.15528</strain>
    </source>
</reference>
<keyword evidence="5" id="KW-1185">Reference proteome</keyword>
<dbReference type="InterPro" id="IPR016130">
    <property type="entry name" value="Tyr_Pase_AS"/>
</dbReference>
<dbReference type="PANTHER" id="PTHR31126:SF72">
    <property type="entry name" value="DUAL SPECIFICITY PROTEIN PHOSPHATASE TPBA"/>
    <property type="match status" value="1"/>
</dbReference>
<keyword evidence="2" id="KW-0472">Membrane</keyword>
<name>A0A7C9V4T8_9HYPH</name>
<dbReference type="CDD" id="cd14529">
    <property type="entry name" value="TpbA-like"/>
    <property type="match status" value="1"/>
</dbReference>
<dbReference type="SUPFAM" id="SSF52799">
    <property type="entry name" value="(Phosphotyrosine protein) phosphatases II"/>
    <property type="match status" value="1"/>
</dbReference>
<sequence length="188" mass="20491">MPARAGVWISVALAVPLLALGAFLWDLQLSGNFHTVVPGELYRAAQPTPRQLEAYANKYGVKSVINLRGPHDGFAWYEAEKAENAKLGIKQIDFRVSSITEMDSKQIARLVAIMRKARKPLLVHCQSGADRSGLVSALYLAAVDGVDVKEAARQLSIRYGHFSMPFSRTYAMDLTLQAFGALSGQPSG</sequence>
<dbReference type="PANTHER" id="PTHR31126">
    <property type="entry name" value="TYROSINE-PROTEIN PHOSPHATASE"/>
    <property type="match status" value="1"/>
</dbReference>
<dbReference type="EMBL" id="JAAKZG010000001">
    <property type="protein sequence ID" value="NGN39863.1"/>
    <property type="molecule type" value="Genomic_DNA"/>
</dbReference>
<organism evidence="4 5">
    <name type="scientific">Mesorhizobium zhangyense</name>
    <dbReference type="NCBI Taxonomy" id="1776730"/>
    <lineage>
        <taxon>Bacteria</taxon>
        <taxon>Pseudomonadati</taxon>
        <taxon>Pseudomonadota</taxon>
        <taxon>Alphaproteobacteria</taxon>
        <taxon>Hyphomicrobiales</taxon>
        <taxon>Phyllobacteriaceae</taxon>
        <taxon>Mesorhizobium</taxon>
    </lineage>
</organism>
<evidence type="ECO:0000259" key="3">
    <source>
        <dbReference type="PROSITE" id="PS50056"/>
    </source>
</evidence>
<evidence type="ECO:0000256" key="2">
    <source>
        <dbReference type="SAM" id="Phobius"/>
    </source>
</evidence>
<feature type="transmembrane region" description="Helical" evidence="2">
    <location>
        <begin position="6"/>
        <end position="25"/>
    </location>
</feature>
<dbReference type="InterPro" id="IPR029021">
    <property type="entry name" value="Prot-tyrosine_phosphatase-like"/>
</dbReference>
<dbReference type="PROSITE" id="PS50056">
    <property type="entry name" value="TYR_PHOSPHATASE_2"/>
    <property type="match status" value="1"/>
</dbReference>
<comment type="caution">
    <text evidence="4">The sequence shown here is derived from an EMBL/GenBank/DDBJ whole genome shotgun (WGS) entry which is preliminary data.</text>
</comment>
<proteinExistence type="inferred from homology"/>
<keyword evidence="2" id="KW-1133">Transmembrane helix</keyword>
<dbReference type="GO" id="GO:0016791">
    <property type="term" value="F:phosphatase activity"/>
    <property type="evidence" value="ECO:0007669"/>
    <property type="project" value="TreeGrafter"/>
</dbReference>
<gene>
    <name evidence="4" type="ORF">G6N74_02180</name>
</gene>
<dbReference type="Gene3D" id="3.90.190.10">
    <property type="entry name" value="Protein tyrosine phosphatase superfamily"/>
    <property type="match status" value="1"/>
</dbReference>
<dbReference type="PROSITE" id="PS00383">
    <property type="entry name" value="TYR_PHOSPHATASE_1"/>
    <property type="match status" value="1"/>
</dbReference>
<evidence type="ECO:0000256" key="1">
    <source>
        <dbReference type="ARBA" id="ARBA00009580"/>
    </source>
</evidence>
<dbReference type="AlphaFoldDB" id="A0A7C9V4T8"/>
<comment type="similarity">
    <text evidence="1">Belongs to the protein-tyrosine phosphatase family.</text>
</comment>
<evidence type="ECO:0000313" key="5">
    <source>
        <dbReference type="Proteomes" id="UP000481252"/>
    </source>
</evidence>
<keyword evidence="2" id="KW-0812">Transmembrane</keyword>
<dbReference type="Pfam" id="PF22741">
    <property type="entry name" value="PTP-NADK"/>
    <property type="match status" value="1"/>
</dbReference>
<dbReference type="Proteomes" id="UP000481252">
    <property type="component" value="Unassembled WGS sequence"/>
</dbReference>
<accession>A0A7C9V4T8</accession>
<dbReference type="InterPro" id="IPR055214">
    <property type="entry name" value="PTP-NADK"/>
</dbReference>
<evidence type="ECO:0000313" key="4">
    <source>
        <dbReference type="EMBL" id="NGN39863.1"/>
    </source>
</evidence>
<protein>
    <submittedName>
        <fullName evidence="4">Dual specificity protein phosphatase family protein</fullName>
    </submittedName>
</protein>
<feature type="domain" description="Tyrosine specific protein phosphatases" evidence="3">
    <location>
        <begin position="105"/>
        <end position="155"/>
    </location>
</feature>
<dbReference type="InterPro" id="IPR000387">
    <property type="entry name" value="Tyr_Pase_dom"/>
</dbReference>